<accession>A0A9W8PAZ7</accession>
<protein>
    <recommendedName>
        <fullName evidence="2">DUF6589 domain-containing protein</fullName>
    </recommendedName>
</protein>
<evidence type="ECO:0000259" key="2">
    <source>
        <dbReference type="Pfam" id="PF20231"/>
    </source>
</evidence>
<evidence type="ECO:0000313" key="3">
    <source>
        <dbReference type="EMBL" id="KAJ3750440.1"/>
    </source>
</evidence>
<organism evidence="3 4">
    <name type="scientific">Lentinula detonsa</name>
    <dbReference type="NCBI Taxonomy" id="2804962"/>
    <lineage>
        <taxon>Eukaryota</taxon>
        <taxon>Fungi</taxon>
        <taxon>Dikarya</taxon>
        <taxon>Basidiomycota</taxon>
        <taxon>Agaricomycotina</taxon>
        <taxon>Agaricomycetes</taxon>
        <taxon>Agaricomycetidae</taxon>
        <taxon>Agaricales</taxon>
        <taxon>Marasmiineae</taxon>
        <taxon>Omphalotaceae</taxon>
        <taxon>Lentinula</taxon>
    </lineage>
</organism>
<evidence type="ECO:0000313" key="4">
    <source>
        <dbReference type="Proteomes" id="UP001142393"/>
    </source>
</evidence>
<dbReference type="InterPro" id="IPR046496">
    <property type="entry name" value="DUF6589"/>
</dbReference>
<feature type="domain" description="DUF6589" evidence="2">
    <location>
        <begin position="313"/>
        <end position="759"/>
    </location>
</feature>
<sequence length="853" mass="96577">MPPYPFSHRVDNPPIVLPTLSTDRTIHQKCSDVLDFITETGLGFGEFICEVLSRNNPEFESFQNGFYRNDSASFRSILDQMYNSGRDIFVDWMRPHAVKLVCQEVDTEFSKGEQAMHMSSSDVTADFLSTWDINDLFGNRQSLAEIMPVWVHILQAATRAQEQLRVNKIRDPYLGMNVVTAQLFNLRLYLCAKFQSMIGIFAWGTGCSKQFIEVLSRCGLSISFDTIQDYVKTLSQRRIDMACAIPLSMRLLGYDNLNISTSTSIEQRPDAPAKVQSGSFPLLYQLFFRLGISPQEIQRIMEIRITIDRFHAAGPLSAKDIEPSLKAAEIITGQSAVTIIQNLFHFAEEFAANDVDYSMISHTPRHPIPVHTTAFHPLRVLTTEEASIAGNLRIPDQVFTDPHHLNLESHLLSKYSVPSINDQLTNDRIRSCQIYRRGDLNAWERRSIFQLGIGLFHLLMNLAWCILNKHRFQAKYIGSLAFYFEILDKKRLGSEKPDYYMLLAALEEIRNALLLDAWRKVAKSQGFNSLKDFAASNPSATLLYKLAREINYNYAAPLETPLSPPLQSPSSSNDSDSDIEMASISGASDASNTISDDGSDGINASPDPELDPTNQSSRLLLRDLLYFTELNQAIRDGDFGRVEDILPDIAALFSSAGSHKYTTEILHLLYNLKKVWTEEFANVMRDNHLVNISGHPGRFMPVDLNTEHLIGYLKRLFAAKGIYSTWDHLGNISPAIVEVENVKKHFAKMMNTSWKNRTHKDADTRTLIWRLANKIGELGIQEYRPNRLVDFAPVAPDLIQSGWMKLKSSAIPAFNKKITALGEAGIYEEDKDDLPTMQWEQAEHVQEDENEDI</sequence>
<name>A0A9W8PAZ7_9AGAR</name>
<dbReference type="Proteomes" id="UP001142393">
    <property type="component" value="Unassembled WGS sequence"/>
</dbReference>
<evidence type="ECO:0000256" key="1">
    <source>
        <dbReference type="SAM" id="MobiDB-lite"/>
    </source>
</evidence>
<proteinExistence type="predicted"/>
<dbReference type="AlphaFoldDB" id="A0A9W8PAZ7"/>
<comment type="caution">
    <text evidence="3">The sequence shown here is derived from an EMBL/GenBank/DDBJ whole genome shotgun (WGS) entry which is preliminary data.</text>
</comment>
<feature type="region of interest" description="Disordered" evidence="1">
    <location>
        <begin position="588"/>
        <end position="613"/>
    </location>
</feature>
<dbReference type="Pfam" id="PF20231">
    <property type="entry name" value="DUF6589"/>
    <property type="match status" value="1"/>
</dbReference>
<gene>
    <name evidence="3" type="ORF">DFH05DRAFT_1564843</name>
</gene>
<reference evidence="3 4" key="1">
    <citation type="journal article" date="2023" name="Proc. Natl. Acad. Sci. U.S.A.">
        <title>A global phylogenomic analysis of the shiitake genus Lentinula.</title>
        <authorList>
            <person name="Sierra-Patev S."/>
            <person name="Min B."/>
            <person name="Naranjo-Ortiz M."/>
            <person name="Looney B."/>
            <person name="Konkel Z."/>
            <person name="Slot J.C."/>
            <person name="Sakamoto Y."/>
            <person name="Steenwyk J.L."/>
            <person name="Rokas A."/>
            <person name="Carro J."/>
            <person name="Camarero S."/>
            <person name="Ferreira P."/>
            <person name="Molpeceres G."/>
            <person name="Ruiz-Duenas F.J."/>
            <person name="Serrano A."/>
            <person name="Henrissat B."/>
            <person name="Drula E."/>
            <person name="Hughes K.W."/>
            <person name="Mata J.L."/>
            <person name="Ishikawa N.K."/>
            <person name="Vargas-Isla R."/>
            <person name="Ushijima S."/>
            <person name="Smith C.A."/>
            <person name="Donoghue J."/>
            <person name="Ahrendt S."/>
            <person name="Andreopoulos W."/>
            <person name="He G."/>
            <person name="LaButti K."/>
            <person name="Lipzen A."/>
            <person name="Ng V."/>
            <person name="Riley R."/>
            <person name="Sandor L."/>
            <person name="Barry K."/>
            <person name="Martinez A.T."/>
            <person name="Xiao Y."/>
            <person name="Gibbons J.G."/>
            <person name="Terashima K."/>
            <person name="Grigoriev I.V."/>
            <person name="Hibbett D."/>
        </authorList>
    </citation>
    <scope>NUCLEOTIDE SEQUENCE [LARGE SCALE GENOMIC DNA]</scope>
    <source>
        <strain evidence="3 4">TFB7810</strain>
    </source>
</reference>
<dbReference type="EMBL" id="JANVFU010000001">
    <property type="protein sequence ID" value="KAJ3750440.1"/>
    <property type="molecule type" value="Genomic_DNA"/>
</dbReference>
<keyword evidence="4" id="KW-1185">Reference proteome</keyword>